<sequence>MRIYPHFLQGTVLINLSLLLAGCISVDPYISAQKIASDSGLTSERFDTELFPVVAWHRITPPVHSLRVYIEGDGFAWKSRTIPSDNPTPRNPTGLKLAAADKQANVFYLSRPCQFIGPPLPANCRVNIWTQDRFSPVVIDAMSEALNQIVLRYPGVQLDLVGYSGGGNIAALLAERRSDVRSLRTVAGNLDVAYVNAIHHVTPMPTAENAIDRAPALRALPQIHYSGGADTTVPPAVARRFQQAVGGKCVQTEVVSGMEHGSDWGAVWPELLAQGVPEC</sequence>
<dbReference type="GO" id="GO:0016787">
    <property type="term" value="F:hydrolase activity"/>
    <property type="evidence" value="ECO:0007669"/>
    <property type="project" value="UniProtKB-KW"/>
</dbReference>
<dbReference type="Gene3D" id="3.40.50.1820">
    <property type="entry name" value="alpha/beta hydrolase"/>
    <property type="match status" value="1"/>
</dbReference>
<dbReference type="AlphaFoldDB" id="A0A9X4BGI4"/>
<accession>A0A9X4BGI4</accession>
<name>A0A9X4BGI4_9ENTR</name>
<keyword evidence="1" id="KW-0378">Hydrolase</keyword>
<reference evidence="1" key="1">
    <citation type="journal article" date="2023" name="Genes Genomics">
        <title>Genomic insights of Leclercia adecarboxylata strains linked to an outbreak in public hospitals in Mexico.</title>
        <authorList>
            <person name="Barrios-Villa E."/>
            <person name="Pacheco-Flores B."/>
            <person name="Lozano-Zarain P."/>
            <person name="Del Campo-Ortega R."/>
            <person name="de Jesus Ascencio-Montiel I."/>
            <person name="Gonzalez-Leon M."/>
            <person name="Camorlinga-Ponce M."/>
            <person name="Gaytan Cervantes F.J."/>
            <person name="Gonzalez Torres C."/>
            <person name="Aguilar E."/>
            <person name="Gonzalez Ibarra J."/>
            <person name="Torres Lopez F.J."/>
            <person name="Rosas-Vargas H."/>
            <person name="Gonzalez-Bonilla C.R."/>
            <person name="Del Carmen Rocha-Gracia R."/>
        </authorList>
    </citation>
    <scope>NUCLEOTIDE SEQUENCE</scope>
    <source>
        <strain evidence="1">Lac40</strain>
    </source>
</reference>
<dbReference type="RefSeq" id="WP_077226764.1">
    <property type="nucleotide sequence ID" value="NZ_CP060824.1"/>
</dbReference>
<organism evidence="1 2">
    <name type="scientific">Leclercia adecarboxylata</name>
    <dbReference type="NCBI Taxonomy" id="83655"/>
    <lineage>
        <taxon>Bacteria</taxon>
        <taxon>Pseudomonadati</taxon>
        <taxon>Pseudomonadota</taxon>
        <taxon>Gammaproteobacteria</taxon>
        <taxon>Enterobacterales</taxon>
        <taxon>Enterobacteriaceae</taxon>
        <taxon>Leclercia</taxon>
    </lineage>
</organism>
<evidence type="ECO:0000313" key="2">
    <source>
        <dbReference type="Proteomes" id="UP001149314"/>
    </source>
</evidence>
<comment type="caution">
    <text evidence="1">The sequence shown here is derived from an EMBL/GenBank/DDBJ whole genome shotgun (WGS) entry which is preliminary data.</text>
</comment>
<dbReference type="SUPFAM" id="SSF53474">
    <property type="entry name" value="alpha/beta-Hydrolases"/>
    <property type="match status" value="1"/>
</dbReference>
<evidence type="ECO:0000313" key="1">
    <source>
        <dbReference type="EMBL" id="MDC6640945.1"/>
    </source>
</evidence>
<dbReference type="InterPro" id="IPR029058">
    <property type="entry name" value="AB_hydrolase_fold"/>
</dbReference>
<protein>
    <submittedName>
        <fullName evidence="1">Alpha/beta hydrolase</fullName>
    </submittedName>
</protein>
<dbReference type="EMBL" id="JAOURS010000037">
    <property type="protein sequence ID" value="MDC6640945.1"/>
    <property type="molecule type" value="Genomic_DNA"/>
</dbReference>
<gene>
    <name evidence="1" type="ORF">OEZ79_22215</name>
</gene>
<dbReference type="Proteomes" id="UP001149314">
    <property type="component" value="Unassembled WGS sequence"/>
</dbReference>
<dbReference type="PROSITE" id="PS51257">
    <property type="entry name" value="PROKAR_LIPOPROTEIN"/>
    <property type="match status" value="1"/>
</dbReference>
<proteinExistence type="predicted"/>